<evidence type="ECO:0000313" key="12">
    <source>
        <dbReference type="EMBL" id="SEP53042.1"/>
    </source>
</evidence>
<evidence type="ECO:0000256" key="6">
    <source>
        <dbReference type="ARBA" id="ARBA00023303"/>
    </source>
</evidence>
<dbReference type="GO" id="GO:0062054">
    <property type="term" value="F:fluoride channel activity"/>
    <property type="evidence" value="ECO:0007669"/>
    <property type="project" value="UniProtKB-UniRule"/>
</dbReference>
<keyword evidence="10" id="KW-0915">Sodium</keyword>
<comment type="similarity">
    <text evidence="7 10">Belongs to the fluoride channel Fluc/FEX (TC 1.A.43) family.</text>
</comment>
<sequence>MPDADHQPGLTDQRDPVAPPDPIDPQDLTEPIDPDVDLRVRSHRGELRQGQALVLAVIALGGGLGALARYGLAAALPTLPGRFPWGTFLTNAAGCFLIGVLMVVLTEVRSAHRLTRPFLGVGFLGGFTTFSTYAVETRGLLQPGSVPLAFGYLGATVVAALLAVLAGVALTRAVGVRPERTVRP</sequence>
<proteinExistence type="inferred from homology"/>
<dbReference type="EMBL" id="FOEF01000024">
    <property type="protein sequence ID" value="SEP53042.1"/>
    <property type="molecule type" value="Genomic_DNA"/>
</dbReference>
<reference evidence="12 13" key="1">
    <citation type="submission" date="2016-10" db="EMBL/GenBank/DDBJ databases">
        <authorList>
            <person name="de Groot N.N."/>
        </authorList>
    </citation>
    <scope>NUCLEOTIDE SEQUENCE [LARGE SCALE GENOMIC DNA]</scope>
    <source>
        <strain evidence="12 13">DSM 44993</strain>
    </source>
</reference>
<evidence type="ECO:0000256" key="4">
    <source>
        <dbReference type="ARBA" id="ARBA00022989"/>
    </source>
</evidence>
<evidence type="ECO:0000256" key="7">
    <source>
        <dbReference type="ARBA" id="ARBA00035120"/>
    </source>
</evidence>
<keyword evidence="10" id="KW-0479">Metal-binding</keyword>
<comment type="subcellular location">
    <subcellularLocation>
        <location evidence="1 10">Cell membrane</location>
        <topology evidence="1 10">Multi-pass membrane protein</topology>
    </subcellularLocation>
</comment>
<feature type="binding site" evidence="10">
    <location>
        <position position="128"/>
    </location>
    <ligand>
        <name>Na(+)</name>
        <dbReference type="ChEBI" id="CHEBI:29101"/>
        <note>structural</note>
    </ligand>
</feature>
<keyword evidence="4 10" id="KW-1133">Transmembrane helix</keyword>
<name>A0A1H8YLW1_9PSEU</name>
<dbReference type="PANTHER" id="PTHR28259:SF1">
    <property type="entry name" value="FLUORIDE EXPORT PROTEIN 1-RELATED"/>
    <property type="match status" value="1"/>
</dbReference>
<feature type="transmembrane region" description="Helical" evidence="10">
    <location>
        <begin position="83"/>
        <end position="105"/>
    </location>
</feature>
<dbReference type="Proteomes" id="UP000198582">
    <property type="component" value="Unassembled WGS sequence"/>
</dbReference>
<evidence type="ECO:0000256" key="3">
    <source>
        <dbReference type="ARBA" id="ARBA00022692"/>
    </source>
</evidence>
<feature type="transmembrane region" description="Helical" evidence="10">
    <location>
        <begin position="147"/>
        <end position="170"/>
    </location>
</feature>
<evidence type="ECO:0000256" key="5">
    <source>
        <dbReference type="ARBA" id="ARBA00023136"/>
    </source>
</evidence>
<keyword evidence="13" id="KW-1185">Reference proteome</keyword>
<dbReference type="PANTHER" id="PTHR28259">
    <property type="entry name" value="FLUORIDE EXPORT PROTEIN 1-RELATED"/>
    <property type="match status" value="1"/>
</dbReference>
<evidence type="ECO:0000313" key="13">
    <source>
        <dbReference type="Proteomes" id="UP000198582"/>
    </source>
</evidence>
<feature type="region of interest" description="Disordered" evidence="11">
    <location>
        <begin position="1"/>
        <end position="33"/>
    </location>
</feature>
<dbReference type="STRING" id="394193.SAMN04489732_12413"/>
<keyword evidence="10" id="KW-0813">Transport</keyword>
<evidence type="ECO:0000256" key="1">
    <source>
        <dbReference type="ARBA" id="ARBA00004651"/>
    </source>
</evidence>
<dbReference type="HAMAP" id="MF_00454">
    <property type="entry name" value="FluC"/>
    <property type="match status" value="1"/>
</dbReference>
<gene>
    <name evidence="10" type="primary">fluC</name>
    <name evidence="10" type="synonym">crcB</name>
    <name evidence="12" type="ORF">SAMN04489732_12413</name>
</gene>
<dbReference type="GO" id="GO:0046872">
    <property type="term" value="F:metal ion binding"/>
    <property type="evidence" value="ECO:0007669"/>
    <property type="project" value="UniProtKB-KW"/>
</dbReference>
<keyword evidence="5 10" id="KW-0472">Membrane</keyword>
<feature type="transmembrane region" description="Helical" evidence="10">
    <location>
        <begin position="117"/>
        <end position="135"/>
    </location>
</feature>
<dbReference type="GO" id="GO:0140114">
    <property type="term" value="P:cellular detoxification of fluoride"/>
    <property type="evidence" value="ECO:0007669"/>
    <property type="project" value="UniProtKB-UniRule"/>
</dbReference>
<keyword evidence="2 10" id="KW-1003">Cell membrane</keyword>
<dbReference type="Pfam" id="PF02537">
    <property type="entry name" value="CRCB"/>
    <property type="match status" value="1"/>
</dbReference>
<feature type="transmembrane region" description="Helical" evidence="10">
    <location>
        <begin position="52"/>
        <end position="71"/>
    </location>
</feature>
<comment type="function">
    <text evidence="9 10">Fluoride-specific ion channel. Important for reducing fluoride concentration in the cell, thus reducing its toxicity.</text>
</comment>
<evidence type="ECO:0000256" key="2">
    <source>
        <dbReference type="ARBA" id="ARBA00022475"/>
    </source>
</evidence>
<dbReference type="InterPro" id="IPR003691">
    <property type="entry name" value="FluC"/>
</dbReference>
<evidence type="ECO:0000256" key="10">
    <source>
        <dbReference type="HAMAP-Rule" id="MF_00454"/>
    </source>
</evidence>
<comment type="activity regulation">
    <text evidence="10">Na(+) is not transported, but it plays an essential structural role and its presence is essential for fluoride channel function.</text>
</comment>
<accession>A0A1H8YLW1</accession>
<organism evidence="12 13">
    <name type="scientific">Amycolatopsis saalfeldensis</name>
    <dbReference type="NCBI Taxonomy" id="394193"/>
    <lineage>
        <taxon>Bacteria</taxon>
        <taxon>Bacillati</taxon>
        <taxon>Actinomycetota</taxon>
        <taxon>Actinomycetes</taxon>
        <taxon>Pseudonocardiales</taxon>
        <taxon>Pseudonocardiaceae</taxon>
        <taxon>Amycolatopsis</taxon>
    </lineage>
</organism>
<comment type="catalytic activity">
    <reaction evidence="8">
        <text>fluoride(in) = fluoride(out)</text>
        <dbReference type="Rhea" id="RHEA:76159"/>
        <dbReference type="ChEBI" id="CHEBI:17051"/>
    </reaction>
    <physiologicalReaction direction="left-to-right" evidence="8">
        <dbReference type="Rhea" id="RHEA:76160"/>
    </physiologicalReaction>
</comment>
<dbReference type="RefSeq" id="WP_342744077.1">
    <property type="nucleotide sequence ID" value="NZ_FOEF01000024.1"/>
</dbReference>
<protein>
    <recommendedName>
        <fullName evidence="10">Fluoride-specific ion channel FluC</fullName>
    </recommendedName>
</protein>
<keyword evidence="6 10" id="KW-0407">Ion channel</keyword>
<keyword evidence="10" id="KW-0406">Ion transport</keyword>
<evidence type="ECO:0000256" key="11">
    <source>
        <dbReference type="SAM" id="MobiDB-lite"/>
    </source>
</evidence>
<keyword evidence="3 10" id="KW-0812">Transmembrane</keyword>
<evidence type="ECO:0000256" key="9">
    <source>
        <dbReference type="ARBA" id="ARBA00049940"/>
    </source>
</evidence>
<evidence type="ECO:0000256" key="8">
    <source>
        <dbReference type="ARBA" id="ARBA00035585"/>
    </source>
</evidence>
<feature type="binding site" evidence="10">
    <location>
        <position position="125"/>
    </location>
    <ligand>
        <name>Na(+)</name>
        <dbReference type="ChEBI" id="CHEBI:29101"/>
        <note>structural</note>
    </ligand>
</feature>
<dbReference type="GO" id="GO:0005886">
    <property type="term" value="C:plasma membrane"/>
    <property type="evidence" value="ECO:0007669"/>
    <property type="project" value="UniProtKB-SubCell"/>
</dbReference>
<dbReference type="AlphaFoldDB" id="A0A1H8YLW1"/>